<organism evidence="2 3">
    <name type="scientific">Phaseolus angularis</name>
    <name type="common">Azuki bean</name>
    <name type="synonym">Vigna angularis</name>
    <dbReference type="NCBI Taxonomy" id="3914"/>
    <lineage>
        <taxon>Eukaryota</taxon>
        <taxon>Viridiplantae</taxon>
        <taxon>Streptophyta</taxon>
        <taxon>Embryophyta</taxon>
        <taxon>Tracheophyta</taxon>
        <taxon>Spermatophyta</taxon>
        <taxon>Magnoliopsida</taxon>
        <taxon>eudicotyledons</taxon>
        <taxon>Gunneridae</taxon>
        <taxon>Pentapetalae</taxon>
        <taxon>rosids</taxon>
        <taxon>fabids</taxon>
        <taxon>Fabales</taxon>
        <taxon>Fabaceae</taxon>
        <taxon>Papilionoideae</taxon>
        <taxon>50 kb inversion clade</taxon>
        <taxon>NPAAA clade</taxon>
        <taxon>indigoferoid/millettioid clade</taxon>
        <taxon>Phaseoleae</taxon>
        <taxon>Vigna</taxon>
    </lineage>
</organism>
<reference evidence="1 4" key="3">
    <citation type="submission" date="2020-05" db="EMBL/GenBank/DDBJ databases">
        <title>Vigna angularis (adzuki bean) Var. LongXiaoDou No. 4 denovo assembly.</title>
        <authorList>
            <person name="Xiang H."/>
        </authorList>
    </citation>
    <scope>NUCLEOTIDE SEQUENCE [LARGE SCALE GENOMIC DNA]</scope>
    <source>
        <tissue evidence="1">Leaf</tissue>
    </source>
</reference>
<evidence type="ECO:0000313" key="3">
    <source>
        <dbReference type="Proteomes" id="UP000053144"/>
    </source>
</evidence>
<dbReference type="Gramene" id="KOM32575">
    <property type="protein sequence ID" value="KOM32575"/>
    <property type="gene ID" value="LR48_Vigan01g213100"/>
</dbReference>
<dbReference type="AlphaFoldDB" id="A0A0L9TPT9"/>
<dbReference type="Proteomes" id="UP000053144">
    <property type="component" value="Chromosome 1"/>
</dbReference>
<reference evidence="2" key="2">
    <citation type="submission" date="2015-02" db="EMBL/GenBank/DDBJ databases">
        <authorList>
            <person name="Chooi Y.-H."/>
        </authorList>
    </citation>
    <scope>NUCLEOTIDE SEQUENCE</scope>
    <source>
        <tissue evidence="2">Seedling</tissue>
    </source>
</reference>
<evidence type="ECO:0000313" key="2">
    <source>
        <dbReference type="EMBL" id="KOM32575.1"/>
    </source>
</evidence>
<proteinExistence type="predicted"/>
<dbReference type="EMBL" id="CM003371">
    <property type="protein sequence ID" value="KOM32575.1"/>
    <property type="molecule type" value="Genomic_DNA"/>
</dbReference>
<dbReference type="Proteomes" id="UP000743370">
    <property type="component" value="Unassembled WGS sequence"/>
</dbReference>
<sequence length="155" mass="17667">MKSNLEQLFTHDRKLCEAIDASLPPYLHFWTPVTCKHQNRAIEEDEQEEDEQDEEEPVHLLDYLQSCREIKMPNRCLHLRKYRIGTVRITKSSNSLYPIFMNGQLKLPPIVIVVDGSMALISMCLGFRNDLEITSSLPSHSTRGCEGAKAYGSAS</sequence>
<evidence type="ECO:0000313" key="1">
    <source>
        <dbReference type="EMBL" id="KAG2408377.1"/>
    </source>
</evidence>
<protein>
    <submittedName>
        <fullName evidence="2">Uncharacterized protein</fullName>
    </submittedName>
</protein>
<accession>A0A0L9TPT9</accession>
<gene>
    <name evidence="1" type="ORF">HKW66_Vig0031990</name>
    <name evidence="2" type="ORF">LR48_Vigan01g213100</name>
</gene>
<reference evidence="3" key="1">
    <citation type="journal article" date="2015" name="Proc. Natl. Acad. Sci. U.S.A.">
        <title>Genome sequencing of adzuki bean (Vigna angularis) provides insight into high starch and low fat accumulation and domestication.</title>
        <authorList>
            <person name="Yang K."/>
            <person name="Tian Z."/>
            <person name="Chen C."/>
            <person name="Luo L."/>
            <person name="Zhao B."/>
            <person name="Wang Z."/>
            <person name="Yu L."/>
            <person name="Li Y."/>
            <person name="Sun Y."/>
            <person name="Li W."/>
            <person name="Chen Y."/>
            <person name="Li Y."/>
            <person name="Zhang Y."/>
            <person name="Ai D."/>
            <person name="Zhao J."/>
            <person name="Shang C."/>
            <person name="Ma Y."/>
            <person name="Wu B."/>
            <person name="Wang M."/>
            <person name="Gao L."/>
            <person name="Sun D."/>
            <person name="Zhang P."/>
            <person name="Guo F."/>
            <person name="Wang W."/>
            <person name="Li Y."/>
            <person name="Wang J."/>
            <person name="Varshney R.K."/>
            <person name="Wang J."/>
            <person name="Ling H.Q."/>
            <person name="Wan P."/>
        </authorList>
    </citation>
    <scope>NUCLEOTIDE SEQUENCE</scope>
    <source>
        <strain evidence="3">cv. Jingnong 6</strain>
    </source>
</reference>
<dbReference type="EMBL" id="JABFOF010000001">
    <property type="protein sequence ID" value="KAG2408377.1"/>
    <property type="molecule type" value="Genomic_DNA"/>
</dbReference>
<evidence type="ECO:0000313" key="4">
    <source>
        <dbReference type="Proteomes" id="UP000743370"/>
    </source>
</evidence>
<name>A0A0L9TPT9_PHAAN</name>